<dbReference type="PANTHER" id="PTHR31760:SF0">
    <property type="entry name" value="S-ADENOSYL-L-METHIONINE-DEPENDENT METHYLTRANSFERASES SUPERFAMILY PROTEIN"/>
    <property type="match status" value="1"/>
</dbReference>
<keyword evidence="2" id="KW-0698">rRNA processing</keyword>
<dbReference type="GO" id="GO:0005829">
    <property type="term" value="C:cytosol"/>
    <property type="evidence" value="ECO:0007669"/>
    <property type="project" value="TreeGrafter"/>
</dbReference>
<dbReference type="OrthoDB" id="784548at2759"/>
<evidence type="ECO:0000256" key="4">
    <source>
        <dbReference type="ARBA" id="ARBA00022679"/>
    </source>
</evidence>
<dbReference type="eggNOG" id="ENOG502QR3G">
    <property type="taxonomic scope" value="Eukaryota"/>
</dbReference>
<accession>I0YPG9</accession>
<dbReference type="SUPFAM" id="SSF53335">
    <property type="entry name" value="S-adenosyl-L-methionine-dependent methyltransferases"/>
    <property type="match status" value="1"/>
</dbReference>
<dbReference type="GO" id="GO:0070043">
    <property type="term" value="F:rRNA (guanine-N7-)-methyltransferase activity"/>
    <property type="evidence" value="ECO:0007669"/>
    <property type="project" value="TreeGrafter"/>
</dbReference>
<comment type="caution">
    <text evidence="8">The sequence shown here is derived from an EMBL/GenBank/DDBJ whole genome shotgun (WGS) entry which is preliminary data.</text>
</comment>
<keyword evidence="4" id="KW-0808">Transferase</keyword>
<dbReference type="PANTHER" id="PTHR31760">
    <property type="entry name" value="S-ADENOSYL-L-METHIONINE-DEPENDENT METHYLTRANSFERASES SUPERFAMILY PROTEIN"/>
    <property type="match status" value="1"/>
</dbReference>
<keyword evidence="1" id="KW-0963">Cytoplasm</keyword>
<dbReference type="CDD" id="cd02440">
    <property type="entry name" value="AdoMet_MTases"/>
    <property type="match status" value="1"/>
</dbReference>
<evidence type="ECO:0000256" key="5">
    <source>
        <dbReference type="ARBA" id="ARBA00022691"/>
    </source>
</evidence>
<reference evidence="8 9" key="1">
    <citation type="journal article" date="2012" name="Genome Biol.">
        <title>The genome of the polar eukaryotic microalga coccomyxa subellipsoidea reveals traits of cold adaptation.</title>
        <authorList>
            <person name="Blanc G."/>
            <person name="Agarkova I."/>
            <person name="Grimwood J."/>
            <person name="Kuo A."/>
            <person name="Brueggeman A."/>
            <person name="Dunigan D."/>
            <person name="Gurnon J."/>
            <person name="Ladunga I."/>
            <person name="Lindquist E."/>
            <person name="Lucas S."/>
            <person name="Pangilinan J."/>
            <person name="Proschold T."/>
            <person name="Salamov A."/>
            <person name="Schmutz J."/>
            <person name="Weeks D."/>
            <person name="Yamada T."/>
            <person name="Claverie J.M."/>
            <person name="Grigoriev I."/>
            <person name="Van Etten J."/>
            <person name="Lomsadze A."/>
            <person name="Borodovsky M."/>
        </authorList>
    </citation>
    <scope>NUCLEOTIDE SEQUENCE [LARGE SCALE GENOMIC DNA]</scope>
    <source>
        <strain evidence="8 9">C-169</strain>
    </source>
</reference>
<dbReference type="AlphaFoldDB" id="I0YPG9"/>
<dbReference type="InterPro" id="IPR003682">
    <property type="entry name" value="rRNA_ssu_MeTfrase_G"/>
</dbReference>
<feature type="region of interest" description="Disordered" evidence="6">
    <location>
        <begin position="204"/>
        <end position="241"/>
    </location>
</feature>
<keyword evidence="5" id="KW-0949">S-adenosyl-L-methionine</keyword>
<gene>
    <name evidence="8" type="ORF">COCSUDRAFT_54455</name>
</gene>
<dbReference type="HAMAP" id="MF_00074">
    <property type="entry name" value="16SrRNA_methyltr_G"/>
    <property type="match status" value="1"/>
</dbReference>
<sequence>MPGTLILLYLSVQFAARMGTVIVCIGTKSLQVCLTSLFQGKDRDEAVQKHINDSLALLPPIDTVAAGLPDQNLRVIDVGSGAGFPGVIIAITRPEWQVTVLDSLKKRCDFVEATLQRLAIDNVEVLWGRAETAGQDPEHREKYHIAVARAVAEMRVLSEYCLPFIQEGGAFVAAKGPFPEQEVEDAQAAISILGGKLLSIDPVQSYSDGESKPRTAVTVKKVAHTPPAYPRREGRPLKRPL</sequence>
<dbReference type="GeneID" id="17038264"/>
<dbReference type="FunFam" id="3.40.50.150:FF:000041">
    <property type="entry name" value="Ribosomal RNA small subunit methyltransferase G"/>
    <property type="match status" value="1"/>
</dbReference>
<organism evidence="8 9">
    <name type="scientific">Coccomyxa subellipsoidea (strain C-169)</name>
    <name type="common">Green microalga</name>
    <dbReference type="NCBI Taxonomy" id="574566"/>
    <lineage>
        <taxon>Eukaryota</taxon>
        <taxon>Viridiplantae</taxon>
        <taxon>Chlorophyta</taxon>
        <taxon>core chlorophytes</taxon>
        <taxon>Trebouxiophyceae</taxon>
        <taxon>Trebouxiophyceae incertae sedis</taxon>
        <taxon>Coccomyxaceae</taxon>
        <taxon>Coccomyxa</taxon>
        <taxon>Coccomyxa subellipsoidea</taxon>
    </lineage>
</organism>
<dbReference type="Gene3D" id="3.40.50.150">
    <property type="entry name" value="Vaccinia Virus protein VP39"/>
    <property type="match status" value="1"/>
</dbReference>
<feature type="chain" id="PRO_5003637160" evidence="7">
    <location>
        <begin position="20"/>
        <end position="241"/>
    </location>
</feature>
<keyword evidence="9" id="KW-1185">Reference proteome</keyword>
<dbReference type="InterPro" id="IPR029063">
    <property type="entry name" value="SAM-dependent_MTases_sf"/>
</dbReference>
<keyword evidence="3 8" id="KW-0489">Methyltransferase</keyword>
<dbReference type="EMBL" id="AGSI01000016">
    <property type="protein sequence ID" value="EIE20288.1"/>
    <property type="molecule type" value="Genomic_DNA"/>
</dbReference>
<feature type="compositionally biased region" description="Basic and acidic residues" evidence="6">
    <location>
        <begin position="230"/>
        <end position="241"/>
    </location>
</feature>
<evidence type="ECO:0000256" key="3">
    <source>
        <dbReference type="ARBA" id="ARBA00022603"/>
    </source>
</evidence>
<dbReference type="RefSeq" id="XP_005644832.1">
    <property type="nucleotide sequence ID" value="XM_005644775.1"/>
</dbReference>
<evidence type="ECO:0000256" key="7">
    <source>
        <dbReference type="SAM" id="SignalP"/>
    </source>
</evidence>
<feature type="signal peptide" evidence="7">
    <location>
        <begin position="1"/>
        <end position="19"/>
    </location>
</feature>
<dbReference type="Proteomes" id="UP000007264">
    <property type="component" value="Unassembled WGS sequence"/>
</dbReference>
<proteinExistence type="inferred from homology"/>
<dbReference type="Pfam" id="PF02527">
    <property type="entry name" value="GidB"/>
    <property type="match status" value="1"/>
</dbReference>
<evidence type="ECO:0000313" key="9">
    <source>
        <dbReference type="Proteomes" id="UP000007264"/>
    </source>
</evidence>
<name>I0YPG9_COCSC</name>
<protein>
    <submittedName>
        <fullName evidence="8">Methyltransferase GidB</fullName>
    </submittedName>
</protein>
<evidence type="ECO:0000313" key="8">
    <source>
        <dbReference type="EMBL" id="EIE20288.1"/>
    </source>
</evidence>
<evidence type="ECO:0000256" key="2">
    <source>
        <dbReference type="ARBA" id="ARBA00022552"/>
    </source>
</evidence>
<dbReference type="NCBIfam" id="TIGR00138">
    <property type="entry name" value="rsmG_gidB"/>
    <property type="match status" value="1"/>
</dbReference>
<dbReference type="STRING" id="574566.I0YPG9"/>
<evidence type="ECO:0000256" key="6">
    <source>
        <dbReference type="SAM" id="MobiDB-lite"/>
    </source>
</evidence>
<dbReference type="KEGG" id="csl:COCSUDRAFT_54455"/>
<keyword evidence="7" id="KW-0732">Signal</keyword>
<evidence type="ECO:0000256" key="1">
    <source>
        <dbReference type="ARBA" id="ARBA00022490"/>
    </source>
</evidence>